<proteinExistence type="predicted"/>
<organism evidence="1 2">
    <name type="scientific">Streptomyces rugosispiralis</name>
    <dbReference type="NCBI Taxonomy" id="2967341"/>
    <lineage>
        <taxon>Bacteria</taxon>
        <taxon>Bacillati</taxon>
        <taxon>Actinomycetota</taxon>
        <taxon>Actinomycetes</taxon>
        <taxon>Kitasatosporales</taxon>
        <taxon>Streptomycetaceae</taxon>
        <taxon>Streptomyces</taxon>
    </lineage>
</organism>
<dbReference type="Proteomes" id="UP001204746">
    <property type="component" value="Unassembled WGS sequence"/>
</dbReference>
<name>A0ABT1V947_9ACTN</name>
<keyword evidence="2" id="KW-1185">Reference proteome</keyword>
<protein>
    <submittedName>
        <fullName evidence="1">Long-chain fatty acid--CoA ligase</fullName>
    </submittedName>
</protein>
<dbReference type="EMBL" id="JANIAA010000039">
    <property type="protein sequence ID" value="MCQ8193792.1"/>
    <property type="molecule type" value="Genomic_DNA"/>
</dbReference>
<dbReference type="GO" id="GO:0016874">
    <property type="term" value="F:ligase activity"/>
    <property type="evidence" value="ECO:0007669"/>
    <property type="project" value="UniProtKB-KW"/>
</dbReference>
<keyword evidence="1" id="KW-0436">Ligase</keyword>
<feature type="non-terminal residue" evidence="1">
    <location>
        <position position="1"/>
    </location>
</feature>
<evidence type="ECO:0000313" key="2">
    <source>
        <dbReference type="Proteomes" id="UP001204746"/>
    </source>
</evidence>
<comment type="caution">
    <text evidence="1">The sequence shown here is derived from an EMBL/GenBank/DDBJ whole genome shotgun (WGS) entry which is preliminary data.</text>
</comment>
<sequence length="221" mass="23520">RATATGKPQRRAMSRPLAARRLAPARYDRLLRHAAATARHLLDSGTDDPALRSLAEHSAARHAGTGEETVLAAYDFLREHWHAPDDAELARAKARWRARLLAAWPFSVHGELAAELAARHGVEEGPVPWGVETRLDGGALLLLPHGPAPGGPARPLGPLLSFLGVGGGGGTDRWEWLSRQREDGTSLTGCSVLRAGRHDAGGVLWARRLGSGPNEHTGATG</sequence>
<reference evidence="1 2" key="1">
    <citation type="submission" date="2022-07" db="EMBL/GenBank/DDBJ databases">
        <authorList>
            <person name="Phongsopitanun W."/>
            <person name="Tanasupawat S."/>
        </authorList>
    </citation>
    <scope>NUCLEOTIDE SEQUENCE [LARGE SCALE GENOMIC DNA]</scope>
    <source>
        <strain evidence="1 2">RCU-064</strain>
    </source>
</reference>
<accession>A0ABT1V947</accession>
<evidence type="ECO:0000313" key="1">
    <source>
        <dbReference type="EMBL" id="MCQ8193792.1"/>
    </source>
</evidence>
<gene>
    <name evidence="1" type="ORF">NP777_37175</name>
</gene>